<keyword evidence="19" id="KW-1185">Reference proteome</keyword>
<dbReference type="PROSITE" id="PS51382">
    <property type="entry name" value="SPX"/>
    <property type="match status" value="1"/>
</dbReference>
<evidence type="ECO:0000256" key="13">
    <source>
        <dbReference type="ARBA" id="ARBA00080494"/>
    </source>
</evidence>
<dbReference type="EMBL" id="JAAAIP010000519">
    <property type="protein sequence ID" value="KAG0315720.1"/>
    <property type="molecule type" value="Genomic_DNA"/>
</dbReference>
<feature type="region of interest" description="Disordered" evidence="15">
    <location>
        <begin position="542"/>
        <end position="592"/>
    </location>
</feature>
<keyword evidence="7 16" id="KW-1133">Transmembrane helix</keyword>
<dbReference type="FunFam" id="3.20.100.30:FF:000001">
    <property type="entry name" value="Vacuolar transporter chaperone 4"/>
    <property type="match status" value="1"/>
</dbReference>
<dbReference type="PANTHER" id="PTHR46140">
    <property type="entry name" value="VACUOLAR TRANSPORTER CHAPERONE 1-RELATED"/>
    <property type="match status" value="1"/>
</dbReference>
<dbReference type="Proteomes" id="UP000738325">
    <property type="component" value="Unassembled WGS sequence"/>
</dbReference>
<dbReference type="InterPro" id="IPR051572">
    <property type="entry name" value="VTC_Complex_Subunit"/>
</dbReference>
<feature type="transmembrane region" description="Helical" evidence="16">
    <location>
        <begin position="684"/>
        <end position="702"/>
    </location>
</feature>
<keyword evidence="4" id="KW-0926">Vacuole</keyword>
<keyword evidence="6 16" id="KW-0812">Transmembrane</keyword>
<gene>
    <name evidence="18" type="primary">VTC4_4</name>
    <name evidence="18" type="ORF">BGZ99_007288</name>
</gene>
<feature type="transmembrane region" description="Helical" evidence="16">
    <location>
        <begin position="722"/>
        <end position="742"/>
    </location>
</feature>
<protein>
    <recommendedName>
        <fullName evidence="11">Vacuolar transporter chaperone complex subunit 4</fullName>
        <ecNumber evidence="3">2.7.4.1</ecNumber>
    </recommendedName>
    <alternativeName>
        <fullName evidence="13">Polyphosphate kinase</fullName>
    </alternativeName>
    <alternativeName>
        <fullName evidence="12">SPX-dependent polyphosphate polymerase VTC subunit 4</fullName>
    </alternativeName>
    <alternativeName>
        <fullName evidence="14">Vacuolar membrane polyphosphate polymerase catalytic subunit</fullName>
    </alternativeName>
</protein>
<evidence type="ECO:0000256" key="15">
    <source>
        <dbReference type="SAM" id="MobiDB-lite"/>
    </source>
</evidence>
<evidence type="ECO:0000256" key="6">
    <source>
        <dbReference type="ARBA" id="ARBA00022692"/>
    </source>
</evidence>
<comment type="similarity">
    <text evidence="10">Belongs to the VTC4 family.</text>
</comment>
<dbReference type="GO" id="GO:0006799">
    <property type="term" value="P:polyphosphate biosynthetic process"/>
    <property type="evidence" value="ECO:0007669"/>
    <property type="project" value="UniProtKB-ARBA"/>
</dbReference>
<evidence type="ECO:0000256" key="2">
    <source>
        <dbReference type="ARBA" id="ARBA00004128"/>
    </source>
</evidence>
<dbReference type="CDD" id="cd14480">
    <property type="entry name" value="SPX_VTC2_like"/>
    <property type="match status" value="1"/>
</dbReference>
<dbReference type="Pfam" id="PF09359">
    <property type="entry name" value="VTC"/>
    <property type="match status" value="1"/>
</dbReference>
<evidence type="ECO:0000256" key="3">
    <source>
        <dbReference type="ARBA" id="ARBA00012960"/>
    </source>
</evidence>
<proteinExistence type="inferred from homology"/>
<evidence type="ECO:0000256" key="8">
    <source>
        <dbReference type="ARBA" id="ARBA00023136"/>
    </source>
</evidence>
<comment type="cofactor">
    <cofactor evidence="1">
        <name>Mn(2+)</name>
        <dbReference type="ChEBI" id="CHEBI:29035"/>
    </cofactor>
</comment>
<evidence type="ECO:0000259" key="17">
    <source>
        <dbReference type="PROSITE" id="PS51382"/>
    </source>
</evidence>
<dbReference type="PANTHER" id="PTHR46140:SF1">
    <property type="entry name" value="VACUOLAR TRANSPORTER CHAPERONE COMPLEX SUBUNIT 4-RELATED"/>
    <property type="match status" value="1"/>
</dbReference>
<organism evidence="18 19">
    <name type="scientific">Dissophora globulifera</name>
    <dbReference type="NCBI Taxonomy" id="979702"/>
    <lineage>
        <taxon>Eukaryota</taxon>
        <taxon>Fungi</taxon>
        <taxon>Fungi incertae sedis</taxon>
        <taxon>Mucoromycota</taxon>
        <taxon>Mortierellomycotina</taxon>
        <taxon>Mortierellomycetes</taxon>
        <taxon>Mortierellales</taxon>
        <taxon>Mortierellaceae</taxon>
        <taxon>Dissophora</taxon>
    </lineage>
</organism>
<feature type="compositionally biased region" description="Low complexity" evidence="15">
    <location>
        <begin position="561"/>
        <end position="571"/>
    </location>
</feature>
<dbReference type="GO" id="GO:0000329">
    <property type="term" value="C:fungal-type vacuole membrane"/>
    <property type="evidence" value="ECO:0007669"/>
    <property type="project" value="TreeGrafter"/>
</dbReference>
<feature type="region of interest" description="Disordered" evidence="15">
    <location>
        <begin position="518"/>
        <end position="537"/>
    </location>
</feature>
<feature type="transmembrane region" description="Helical" evidence="16">
    <location>
        <begin position="657"/>
        <end position="677"/>
    </location>
</feature>
<comment type="subcellular location">
    <subcellularLocation>
        <location evidence="2">Vacuole membrane</location>
        <topology evidence="2">Multi-pass membrane protein</topology>
    </subcellularLocation>
</comment>
<dbReference type="GO" id="GO:0033254">
    <property type="term" value="C:vacuolar transporter chaperone complex"/>
    <property type="evidence" value="ECO:0007669"/>
    <property type="project" value="TreeGrafter"/>
</dbReference>
<dbReference type="GO" id="GO:0008976">
    <property type="term" value="F:polyphosphate kinase activity"/>
    <property type="evidence" value="ECO:0007669"/>
    <property type="project" value="UniProtKB-EC"/>
</dbReference>
<comment type="caution">
    <text evidence="18">The sequence shown here is derived from an EMBL/GenBank/DDBJ whole genome shotgun (WGS) entry which is preliminary data.</text>
</comment>
<evidence type="ECO:0000313" key="18">
    <source>
        <dbReference type="EMBL" id="KAG0315720.1"/>
    </source>
</evidence>
<comment type="catalytic activity">
    <reaction evidence="9">
        <text>[phosphate](n) + ATP = [phosphate](n+1) + ADP</text>
        <dbReference type="Rhea" id="RHEA:19573"/>
        <dbReference type="Rhea" id="RHEA-COMP:9859"/>
        <dbReference type="Rhea" id="RHEA-COMP:14280"/>
        <dbReference type="ChEBI" id="CHEBI:16838"/>
        <dbReference type="ChEBI" id="CHEBI:30616"/>
        <dbReference type="ChEBI" id="CHEBI:456216"/>
        <dbReference type="EC" id="2.7.4.1"/>
    </reaction>
    <physiologicalReaction direction="left-to-right" evidence="9">
        <dbReference type="Rhea" id="RHEA:19574"/>
    </physiologicalReaction>
</comment>
<evidence type="ECO:0000256" key="12">
    <source>
        <dbReference type="ARBA" id="ARBA00075894"/>
    </source>
</evidence>
<feature type="compositionally biased region" description="Acidic residues" evidence="15">
    <location>
        <begin position="542"/>
        <end position="551"/>
    </location>
</feature>
<sequence length="751" mass="87260">MKFGHQLKTSLYPEWVFYYLAYDKLKAELKTRLSQNKGRWTEDDETAFAELLEKELDKVYSFQKVKSGEIMRRLQHSKQEVEEIIHSDDAQNEDYALLEEELQHIIADVHDLAKFTRLNYTGFLKIIKKHDKLTHWILRPIFMVRLNSKPFYKENYDALIVKLSSLYDTVRTRGKAHGGDSAAGGSQQAFVRQTTKYWVHPDNITELKLIILKHLPVLVFNPNKEFNPADSAISSIYFDNDDFELYMGRLEKTEGAEALRLRWYGGMDQQQIFVERKTHREDWTGEKSVKARFPIKEKYVNAFLRGEYTMDATIAKMRAEGRKSEKEIAEFEQLASECQYGILTKNYGPVMRTFYSRTAFQLPGDARVRISLDTELTLIREDNLDGKKRSGDNWRRMDIGIDWPFSQLLDEDICRFPYAVLEVKLQTQHGQEPPEWVRELVNSHLVESVPKFSKFIHGVSTLLEDRVSLFPFWYHQMDIDIRKPASKNISISRPDPSGYSTPANTTSDEDHDLRITMSEGEDEDEESYQRGDRATRGQEYEWVDEEDEENALEPSNNWIQRPSRPSSSASSEQTPLLAGNRRPLKSKNSLISPFKPGADTLRYLFRRSKERVTHPFGDEDEDPTANQTTYLITPPGRKIATLVRVEPKVYFANERTFLSWLQFTVLLGGLSLGLLNFGDKVSRVSAGLFTFVALSFMVYALVTYHWRAYKIRNKELGPFDDRIGPTLLCFILLTAMVTNFFLQWAYEKKRP</sequence>
<evidence type="ECO:0000256" key="4">
    <source>
        <dbReference type="ARBA" id="ARBA00022554"/>
    </source>
</evidence>
<evidence type="ECO:0000256" key="10">
    <source>
        <dbReference type="ARBA" id="ARBA00061390"/>
    </source>
</evidence>
<evidence type="ECO:0000256" key="14">
    <source>
        <dbReference type="ARBA" id="ARBA00081313"/>
    </source>
</evidence>
<dbReference type="InterPro" id="IPR003807">
    <property type="entry name" value="DUF202"/>
</dbReference>
<feature type="region of interest" description="Disordered" evidence="15">
    <location>
        <begin position="487"/>
        <end position="512"/>
    </location>
</feature>
<dbReference type="CDD" id="cd07751">
    <property type="entry name" value="PolyPPase_VTC4_like"/>
    <property type="match status" value="1"/>
</dbReference>
<name>A0A9P6REN3_9FUNG</name>
<accession>A0A9P6REN3</accession>
<dbReference type="Pfam" id="PF02656">
    <property type="entry name" value="DUF202"/>
    <property type="match status" value="1"/>
</dbReference>
<dbReference type="EC" id="2.7.4.1" evidence="3"/>
<evidence type="ECO:0000256" key="11">
    <source>
        <dbReference type="ARBA" id="ARBA00067464"/>
    </source>
</evidence>
<dbReference type="AlphaFoldDB" id="A0A9P6REN3"/>
<dbReference type="InterPro" id="IPR042267">
    <property type="entry name" value="VTC_sf"/>
</dbReference>
<evidence type="ECO:0000256" key="16">
    <source>
        <dbReference type="SAM" id="Phobius"/>
    </source>
</evidence>
<evidence type="ECO:0000256" key="7">
    <source>
        <dbReference type="ARBA" id="ARBA00022989"/>
    </source>
</evidence>
<evidence type="ECO:0000313" key="19">
    <source>
        <dbReference type="Proteomes" id="UP000738325"/>
    </source>
</evidence>
<evidence type="ECO:0000256" key="1">
    <source>
        <dbReference type="ARBA" id="ARBA00001936"/>
    </source>
</evidence>
<reference evidence="18" key="1">
    <citation type="journal article" date="2020" name="Fungal Divers.">
        <title>Resolving the Mortierellaceae phylogeny through synthesis of multi-gene phylogenetics and phylogenomics.</title>
        <authorList>
            <person name="Vandepol N."/>
            <person name="Liber J."/>
            <person name="Desiro A."/>
            <person name="Na H."/>
            <person name="Kennedy M."/>
            <person name="Barry K."/>
            <person name="Grigoriev I.V."/>
            <person name="Miller A.N."/>
            <person name="O'Donnell K."/>
            <person name="Stajich J.E."/>
            <person name="Bonito G."/>
        </authorList>
    </citation>
    <scope>NUCLEOTIDE SEQUENCE</scope>
    <source>
        <strain evidence="18">REB-010B</strain>
    </source>
</reference>
<feature type="domain" description="SPX" evidence="17">
    <location>
        <begin position="1"/>
        <end position="144"/>
    </location>
</feature>
<evidence type="ECO:0000256" key="9">
    <source>
        <dbReference type="ARBA" id="ARBA00050204"/>
    </source>
</evidence>
<dbReference type="OrthoDB" id="6493944at2759"/>
<keyword evidence="8 16" id="KW-0472">Membrane</keyword>
<dbReference type="InterPro" id="IPR004331">
    <property type="entry name" value="SPX_dom"/>
</dbReference>
<keyword evidence="5" id="KW-0808">Transferase</keyword>
<feature type="compositionally biased region" description="Basic and acidic residues" evidence="15">
    <location>
        <begin position="527"/>
        <end position="537"/>
    </location>
</feature>
<dbReference type="InterPro" id="IPR018966">
    <property type="entry name" value="VTC_domain"/>
</dbReference>
<evidence type="ECO:0000256" key="5">
    <source>
        <dbReference type="ARBA" id="ARBA00022679"/>
    </source>
</evidence>
<dbReference type="Gene3D" id="3.20.100.30">
    <property type="entry name" value="VTC, catalytic tunnel domain"/>
    <property type="match status" value="1"/>
</dbReference>